<evidence type="ECO:0000313" key="1">
    <source>
        <dbReference type="EMBL" id="QHU17834.1"/>
    </source>
</evidence>
<sequence>MEKHTFSVGHMNFSFPKKALLYYPWLNKMFGYGECGESKQVLETNLIEFMSDIEHHIIRKVLICLKALETTYQNMSFKNMKPLELELEETMSHIESFLSNGPGATKGFDIPYQCIHCNITSMVPKPPRPFISHNIKEYKSNNGPPHMICIQCGINWYIGVQQQGLTCLINDVECIHQWK</sequence>
<name>A0A6C0KN90_9ZZZZ</name>
<proteinExistence type="predicted"/>
<dbReference type="EMBL" id="MN740918">
    <property type="protein sequence ID" value="QHU17834.1"/>
    <property type="molecule type" value="Genomic_DNA"/>
</dbReference>
<reference evidence="1" key="1">
    <citation type="journal article" date="2020" name="Nature">
        <title>Giant virus diversity and host interactions through global metagenomics.</title>
        <authorList>
            <person name="Schulz F."/>
            <person name="Roux S."/>
            <person name="Paez-Espino D."/>
            <person name="Jungbluth S."/>
            <person name="Walsh D.A."/>
            <person name="Denef V.J."/>
            <person name="McMahon K.D."/>
            <person name="Konstantinidis K.T."/>
            <person name="Eloe-Fadrosh E.A."/>
            <person name="Kyrpides N.C."/>
            <person name="Woyke T."/>
        </authorList>
    </citation>
    <scope>NUCLEOTIDE SEQUENCE</scope>
    <source>
        <strain evidence="1">GVMAG-S-3300012919-55</strain>
    </source>
</reference>
<organism evidence="1">
    <name type="scientific">viral metagenome</name>
    <dbReference type="NCBI Taxonomy" id="1070528"/>
    <lineage>
        <taxon>unclassified sequences</taxon>
        <taxon>metagenomes</taxon>
        <taxon>organismal metagenomes</taxon>
    </lineage>
</organism>
<dbReference type="AlphaFoldDB" id="A0A6C0KN90"/>
<protein>
    <submittedName>
        <fullName evidence="1">Uncharacterized protein</fullName>
    </submittedName>
</protein>
<accession>A0A6C0KN90</accession>